<dbReference type="OrthoDB" id="9808822at2"/>
<dbReference type="Proteomes" id="UP000189733">
    <property type="component" value="Unassembled WGS sequence"/>
</dbReference>
<dbReference type="GO" id="GO:0005737">
    <property type="term" value="C:cytoplasm"/>
    <property type="evidence" value="ECO:0007669"/>
    <property type="project" value="TreeGrafter"/>
</dbReference>
<sequence>MRKKIVTLCGFLGSGKTTLLRQLLDQYSDYKIGILLNDFGEIPIDGTILRESGEIQDEVLEIGGGSIFCACLKDSFVKALIQMSKTEAEIVFIEASGMADPAGIQRLLEFARLDTEYEPLCTICAFDPIKSMKLSHVLEVIPRQLRASDYVIMTKADLSSEEQKAEARAYITKTNEAAVICDSLPTLQGMTPRQHTETFISLSSFNTPDNKPESFTIESVNGSLHDFLGRVSADEHILRVKGYLRCDEQVFFISDNGTDYELKECQSQPVPLTVICMRGTSELVKERIFA</sequence>
<proteinExistence type="predicted"/>
<protein>
    <submittedName>
        <fullName evidence="2">GTPase, G3E family</fullName>
    </submittedName>
</protein>
<dbReference type="InterPro" id="IPR003495">
    <property type="entry name" value="CobW/HypB/UreG_nucleotide-bd"/>
</dbReference>
<dbReference type="PANTHER" id="PTHR13748">
    <property type="entry name" value="COBW-RELATED"/>
    <property type="match status" value="1"/>
</dbReference>
<dbReference type="SUPFAM" id="SSF52540">
    <property type="entry name" value="P-loop containing nucleoside triphosphate hydrolases"/>
    <property type="match status" value="1"/>
</dbReference>
<dbReference type="STRING" id="1121442.SAMN02745702_00702"/>
<dbReference type="RefSeq" id="WP_078684013.1">
    <property type="nucleotide sequence ID" value="NZ_FUYA01000002.1"/>
</dbReference>
<keyword evidence="3" id="KW-1185">Reference proteome</keyword>
<evidence type="ECO:0000259" key="1">
    <source>
        <dbReference type="Pfam" id="PF02492"/>
    </source>
</evidence>
<gene>
    <name evidence="2" type="ORF">SAMN02745702_00702</name>
</gene>
<accession>A0A1T4VPL9</accession>
<reference evidence="2 3" key="1">
    <citation type="submission" date="2017-02" db="EMBL/GenBank/DDBJ databases">
        <authorList>
            <person name="Peterson S.W."/>
        </authorList>
    </citation>
    <scope>NUCLEOTIDE SEQUENCE [LARGE SCALE GENOMIC DNA]</scope>
    <source>
        <strain evidence="2 3">DSM 18034</strain>
    </source>
</reference>
<evidence type="ECO:0000313" key="3">
    <source>
        <dbReference type="Proteomes" id="UP000189733"/>
    </source>
</evidence>
<feature type="domain" description="CobW/HypB/UreG nucleotide-binding" evidence="1">
    <location>
        <begin position="5"/>
        <end position="178"/>
    </location>
</feature>
<dbReference type="Gene3D" id="3.40.50.300">
    <property type="entry name" value="P-loop containing nucleotide triphosphate hydrolases"/>
    <property type="match status" value="1"/>
</dbReference>
<evidence type="ECO:0000313" key="2">
    <source>
        <dbReference type="EMBL" id="SKA66845.1"/>
    </source>
</evidence>
<dbReference type="PANTHER" id="PTHR13748:SF62">
    <property type="entry name" value="COBW DOMAIN-CONTAINING PROTEIN"/>
    <property type="match status" value="1"/>
</dbReference>
<organism evidence="2 3">
    <name type="scientific">Desulfobaculum bizertense DSM 18034</name>
    <dbReference type="NCBI Taxonomy" id="1121442"/>
    <lineage>
        <taxon>Bacteria</taxon>
        <taxon>Pseudomonadati</taxon>
        <taxon>Thermodesulfobacteriota</taxon>
        <taxon>Desulfovibrionia</taxon>
        <taxon>Desulfovibrionales</taxon>
        <taxon>Desulfovibrionaceae</taxon>
        <taxon>Desulfobaculum</taxon>
    </lineage>
</organism>
<dbReference type="EMBL" id="FUYA01000002">
    <property type="protein sequence ID" value="SKA66845.1"/>
    <property type="molecule type" value="Genomic_DNA"/>
</dbReference>
<dbReference type="InterPro" id="IPR051316">
    <property type="entry name" value="Zinc-reg_GTPase_activator"/>
</dbReference>
<name>A0A1T4VPL9_9BACT</name>
<dbReference type="AlphaFoldDB" id="A0A1T4VPL9"/>
<dbReference type="InterPro" id="IPR027417">
    <property type="entry name" value="P-loop_NTPase"/>
</dbReference>
<dbReference type="Pfam" id="PF02492">
    <property type="entry name" value="cobW"/>
    <property type="match status" value="1"/>
</dbReference>